<dbReference type="PANTHER" id="PTHR20275">
    <property type="entry name" value="NAD KINASE"/>
    <property type="match status" value="1"/>
</dbReference>
<dbReference type="EMBL" id="MPKA01000044">
    <property type="protein sequence ID" value="OLU47730.1"/>
    <property type="molecule type" value="Genomic_DNA"/>
</dbReference>
<dbReference type="Pfam" id="PF01513">
    <property type="entry name" value="NAD_kinase"/>
    <property type="match status" value="1"/>
</dbReference>
<protein>
    <submittedName>
        <fullName evidence="6">NAD(+) kinase</fullName>
    </submittedName>
</protein>
<dbReference type="InterPro" id="IPR017438">
    <property type="entry name" value="ATP-NAD_kinase_N"/>
</dbReference>
<comment type="caution">
    <text evidence="6">The sequence shown here is derived from an EMBL/GenBank/DDBJ whole genome shotgun (WGS) entry which is preliminary data.</text>
</comment>
<dbReference type="Gene3D" id="3.40.50.10330">
    <property type="entry name" value="Probable inorganic polyphosphate/atp-NAD kinase, domain 1"/>
    <property type="match status" value="1"/>
</dbReference>
<dbReference type="GO" id="GO:0003951">
    <property type="term" value="F:NAD+ kinase activity"/>
    <property type="evidence" value="ECO:0007669"/>
    <property type="project" value="UniProtKB-EC"/>
</dbReference>
<dbReference type="InterPro" id="IPR017437">
    <property type="entry name" value="ATP-NAD_kinase_PpnK-typ_C"/>
</dbReference>
<evidence type="ECO:0000256" key="4">
    <source>
        <dbReference type="ARBA" id="ARBA00023027"/>
    </source>
</evidence>
<gene>
    <name evidence="6" type="ORF">BO225_01700</name>
</gene>
<name>A0A1U7NQ41_9FIRM</name>
<evidence type="ECO:0000313" key="7">
    <source>
        <dbReference type="Proteomes" id="UP000186705"/>
    </source>
</evidence>
<evidence type="ECO:0000256" key="1">
    <source>
        <dbReference type="ARBA" id="ARBA00022679"/>
    </source>
</evidence>
<dbReference type="GO" id="GO:0006741">
    <property type="term" value="P:NADP+ biosynthetic process"/>
    <property type="evidence" value="ECO:0007669"/>
    <property type="project" value="InterPro"/>
</dbReference>
<dbReference type="Proteomes" id="UP000186705">
    <property type="component" value="Unassembled WGS sequence"/>
</dbReference>
<reference evidence="6 7" key="1">
    <citation type="submission" date="2016-11" db="EMBL/GenBank/DDBJ databases">
        <title>Description of two novel members of the family Erysipelotrichaceae: Ileibacterium lipovorans gen. nov., sp. nov. and Dubosiella newyorkensis, gen. nov., sp. nov.</title>
        <authorList>
            <person name="Cox L.M."/>
            <person name="Sohn J."/>
            <person name="Tyrrell K.L."/>
            <person name="Citron D.M."/>
            <person name="Lawson P.A."/>
            <person name="Patel N.B."/>
            <person name="Iizumi T."/>
            <person name="Perez-Perez G.I."/>
            <person name="Goldstein E.J."/>
            <person name="Blaser M.J."/>
        </authorList>
    </citation>
    <scope>NUCLEOTIDE SEQUENCE [LARGE SCALE GENOMIC DNA]</scope>
    <source>
        <strain evidence="6 7">NYU-BL-A4</strain>
    </source>
</reference>
<dbReference type="GO" id="GO:0051287">
    <property type="term" value="F:NAD binding"/>
    <property type="evidence" value="ECO:0007669"/>
    <property type="project" value="UniProtKB-ARBA"/>
</dbReference>
<dbReference type="AlphaFoldDB" id="A0A1U7NQ41"/>
<dbReference type="GO" id="GO:0005524">
    <property type="term" value="F:ATP binding"/>
    <property type="evidence" value="ECO:0007669"/>
    <property type="project" value="UniProtKB-ARBA"/>
</dbReference>
<proteinExistence type="predicted"/>
<sequence>MRFTTIIRDDEHSRKISSLIRKECEAIGWIYDEKEPTVVISIGGDGTLLRAIHHYIDQLDQIGFIGIHTGTLGFFTDYTQSQIPLFLQDVSHNPPSYDEFSLLELTLEDGQVLYAFNEFRIESFSRTLKLDIYINHEFFERSTGSGICVCSQSGSTAINRALGGAVIDDGLSVMELCEIMPISHKGHHSLKNPYIMRDDRIITIESEEMDEAQLCYDYFERSLRDTKKVEIKTSTKKVRFFRYRPYSYLKRLKNLY</sequence>
<keyword evidence="3" id="KW-0521">NADP</keyword>
<dbReference type="STRING" id="1862672.BO225_01700"/>
<dbReference type="Gene3D" id="2.60.200.30">
    <property type="entry name" value="Probable inorganic polyphosphate/atp-NAD kinase, domain 2"/>
    <property type="match status" value="1"/>
</dbReference>
<dbReference type="InterPro" id="IPR002504">
    <property type="entry name" value="NADK"/>
</dbReference>
<evidence type="ECO:0000256" key="2">
    <source>
        <dbReference type="ARBA" id="ARBA00022777"/>
    </source>
</evidence>
<evidence type="ECO:0000256" key="3">
    <source>
        <dbReference type="ARBA" id="ARBA00022857"/>
    </source>
</evidence>
<keyword evidence="1" id="KW-0808">Transferase</keyword>
<keyword evidence="4" id="KW-0520">NAD</keyword>
<accession>A0A1U7NQ41</accession>
<evidence type="ECO:0000313" key="6">
    <source>
        <dbReference type="EMBL" id="OLU47730.1"/>
    </source>
</evidence>
<keyword evidence="2 6" id="KW-0418">Kinase</keyword>
<evidence type="ECO:0000256" key="5">
    <source>
        <dbReference type="ARBA" id="ARBA00047925"/>
    </source>
</evidence>
<keyword evidence="7" id="KW-1185">Reference proteome</keyword>
<dbReference type="GO" id="GO:0019674">
    <property type="term" value="P:NAD+ metabolic process"/>
    <property type="evidence" value="ECO:0007669"/>
    <property type="project" value="InterPro"/>
</dbReference>
<dbReference type="PANTHER" id="PTHR20275:SF0">
    <property type="entry name" value="NAD KINASE"/>
    <property type="match status" value="1"/>
</dbReference>
<dbReference type="InterPro" id="IPR016064">
    <property type="entry name" value="NAD/diacylglycerol_kinase_sf"/>
</dbReference>
<organism evidence="6 7">
    <name type="scientific">Dubosiella newyorkensis</name>
    <dbReference type="NCBI Taxonomy" id="1862672"/>
    <lineage>
        <taxon>Bacteria</taxon>
        <taxon>Bacillati</taxon>
        <taxon>Bacillota</taxon>
        <taxon>Erysipelotrichia</taxon>
        <taxon>Erysipelotrichales</taxon>
        <taxon>Erysipelotrichaceae</taxon>
        <taxon>Dubosiella</taxon>
    </lineage>
</organism>
<comment type="catalytic activity">
    <reaction evidence="5">
        <text>NAD(+) + ATP = ADP + NADP(+) + H(+)</text>
        <dbReference type="Rhea" id="RHEA:18629"/>
        <dbReference type="ChEBI" id="CHEBI:15378"/>
        <dbReference type="ChEBI" id="CHEBI:30616"/>
        <dbReference type="ChEBI" id="CHEBI:57540"/>
        <dbReference type="ChEBI" id="CHEBI:58349"/>
        <dbReference type="ChEBI" id="CHEBI:456216"/>
        <dbReference type="EC" id="2.7.1.23"/>
    </reaction>
</comment>
<dbReference type="SUPFAM" id="SSF111331">
    <property type="entry name" value="NAD kinase/diacylglycerol kinase-like"/>
    <property type="match status" value="1"/>
</dbReference>